<evidence type="ECO:0000256" key="3">
    <source>
        <dbReference type="SAM" id="MobiDB-lite"/>
    </source>
</evidence>
<feature type="region of interest" description="Disordered" evidence="3">
    <location>
        <begin position="232"/>
        <end position="421"/>
    </location>
</feature>
<keyword evidence="4" id="KW-1133">Transmembrane helix</keyword>
<evidence type="ECO:0008006" key="8">
    <source>
        <dbReference type="Google" id="ProtNLM"/>
    </source>
</evidence>
<proteinExistence type="inferred from homology"/>
<feature type="compositionally biased region" description="Low complexity" evidence="3">
    <location>
        <begin position="280"/>
        <end position="305"/>
    </location>
</feature>
<feature type="compositionally biased region" description="Acidic residues" evidence="3">
    <location>
        <begin position="326"/>
        <end position="335"/>
    </location>
</feature>
<feature type="transmembrane region" description="Helical" evidence="4">
    <location>
        <begin position="422"/>
        <end position="443"/>
    </location>
</feature>
<protein>
    <recommendedName>
        <fullName evidence="8">DUF3494 domain-containing protein</fullName>
    </recommendedName>
</protein>
<feature type="compositionally biased region" description="Polar residues" evidence="3">
    <location>
        <begin position="348"/>
        <end position="374"/>
    </location>
</feature>
<reference evidence="6 7" key="1">
    <citation type="submission" date="2020-10" db="EMBL/GenBank/DDBJ databases">
        <title>Sequencing the genomes of 1000 actinobacteria strains.</title>
        <authorList>
            <person name="Klenk H.-P."/>
        </authorList>
    </citation>
    <scope>NUCLEOTIDE SEQUENCE [LARGE SCALE GENOMIC DNA]</scope>
    <source>
        <strain evidence="6 7">DSM 15666</strain>
    </source>
</reference>
<feature type="compositionally biased region" description="Low complexity" evidence="3">
    <location>
        <begin position="312"/>
        <end position="325"/>
    </location>
</feature>
<gene>
    <name evidence="6" type="ORF">H4W27_002287</name>
</gene>
<evidence type="ECO:0000256" key="5">
    <source>
        <dbReference type="SAM" id="SignalP"/>
    </source>
</evidence>
<feature type="compositionally biased region" description="Low complexity" evidence="3">
    <location>
        <begin position="260"/>
        <end position="273"/>
    </location>
</feature>
<evidence type="ECO:0000256" key="4">
    <source>
        <dbReference type="SAM" id="Phobius"/>
    </source>
</evidence>
<keyword evidence="4" id="KW-0812">Transmembrane</keyword>
<evidence type="ECO:0000256" key="2">
    <source>
        <dbReference type="ARBA" id="ARBA00022729"/>
    </source>
</evidence>
<evidence type="ECO:0000313" key="7">
    <source>
        <dbReference type="Proteomes" id="UP000643525"/>
    </source>
</evidence>
<feature type="signal peptide" evidence="5">
    <location>
        <begin position="1"/>
        <end position="27"/>
    </location>
</feature>
<dbReference type="EMBL" id="JADBED010000001">
    <property type="protein sequence ID" value="MBE1525169.1"/>
    <property type="molecule type" value="Genomic_DNA"/>
</dbReference>
<name>A0ABR9JGY1_9MICC</name>
<dbReference type="Proteomes" id="UP000643525">
    <property type="component" value="Unassembled WGS sequence"/>
</dbReference>
<dbReference type="RefSeq" id="WP_225939102.1">
    <property type="nucleotide sequence ID" value="NZ_BAAALJ010000013.1"/>
</dbReference>
<evidence type="ECO:0000256" key="1">
    <source>
        <dbReference type="ARBA" id="ARBA00005445"/>
    </source>
</evidence>
<feature type="compositionally biased region" description="Low complexity" evidence="3">
    <location>
        <begin position="397"/>
        <end position="414"/>
    </location>
</feature>
<sequence length="453" mass="44334">MRLGLSALLVAVMAMAVALSFSSAASAVTTPAGLGTAQSFSVLGGQSVSNTGPTSLSGDLGVSPGTAITGFPPGTYGGSLNAGNAVAAQAQSDVTTAYDNLVGLAPTTDEDFTGDLVGRTLVGGVYSSSSSMSLSGTLTLDGQGDPDSVFVFQAGSSLTTGSASSVSLVNGAQACNVYWQVGSSATLGTGTSFVGSILALTSISVTSGTQVQGRALARNGSVTLDNNVFTDASCATGSAPLPTTTPPVEPTEEPTDEPTGEPTVDPTDTPTETPTDEPTVDPTDTPTGEPTADATDTPTGTPTGEQTDEPTDAPTGSATDTPADTDALDESDGSDAPDGSDGSEEPNESASPTSSDAPSGTPSASTGDSDSPIDSGTPDDSDGPEQSDAPREDSSESDAAASADDARAASDSGDLPSTGPGALLTALIAMSALLIIAGSALLITKRHRTGSSD</sequence>
<feature type="compositionally biased region" description="Acidic residues" evidence="3">
    <location>
        <begin position="250"/>
        <end position="259"/>
    </location>
</feature>
<keyword evidence="7" id="KW-1185">Reference proteome</keyword>
<comment type="caution">
    <text evidence="6">The sequence shown here is derived from an EMBL/GenBank/DDBJ whole genome shotgun (WGS) entry which is preliminary data.</text>
</comment>
<evidence type="ECO:0000313" key="6">
    <source>
        <dbReference type="EMBL" id="MBE1525169.1"/>
    </source>
</evidence>
<dbReference type="InterPro" id="IPR021884">
    <property type="entry name" value="Ice-bd_prot"/>
</dbReference>
<organism evidence="6 7">
    <name type="scientific">Nesterenkonia lutea</name>
    <dbReference type="NCBI Taxonomy" id="272919"/>
    <lineage>
        <taxon>Bacteria</taxon>
        <taxon>Bacillati</taxon>
        <taxon>Actinomycetota</taxon>
        <taxon>Actinomycetes</taxon>
        <taxon>Micrococcales</taxon>
        <taxon>Micrococcaceae</taxon>
        <taxon>Nesterenkonia</taxon>
    </lineage>
</organism>
<keyword evidence="2 5" id="KW-0732">Signal</keyword>
<comment type="similarity">
    <text evidence="1">Belongs to the ice-binding protein family.</text>
</comment>
<accession>A0ABR9JGY1</accession>
<feature type="chain" id="PRO_5045441863" description="DUF3494 domain-containing protein" evidence="5">
    <location>
        <begin position="28"/>
        <end position="453"/>
    </location>
</feature>
<dbReference type="Pfam" id="PF11999">
    <property type="entry name" value="Ice_binding"/>
    <property type="match status" value="1"/>
</dbReference>
<keyword evidence="4" id="KW-0472">Membrane</keyword>